<feature type="transmembrane region" description="Helical" evidence="1">
    <location>
        <begin position="28"/>
        <end position="50"/>
    </location>
</feature>
<keyword evidence="3" id="KW-1185">Reference proteome</keyword>
<name>A0A1E5LGY2_9BACI</name>
<keyword evidence="1" id="KW-0812">Transmembrane</keyword>
<organism evidence="2 3">
    <name type="scientific">Bacillus solimangrovi</name>
    <dbReference type="NCBI Taxonomy" id="1305675"/>
    <lineage>
        <taxon>Bacteria</taxon>
        <taxon>Bacillati</taxon>
        <taxon>Bacillota</taxon>
        <taxon>Bacilli</taxon>
        <taxon>Bacillales</taxon>
        <taxon>Bacillaceae</taxon>
        <taxon>Bacillus</taxon>
    </lineage>
</organism>
<keyword evidence="1" id="KW-0472">Membrane</keyword>
<evidence type="ECO:0000313" key="2">
    <source>
        <dbReference type="EMBL" id="OEH93333.1"/>
    </source>
</evidence>
<dbReference type="AlphaFoldDB" id="A0A1E5LGY2"/>
<protein>
    <submittedName>
        <fullName evidence="2">Uncharacterized protein</fullName>
    </submittedName>
</protein>
<dbReference type="OrthoDB" id="2696663at2"/>
<evidence type="ECO:0000256" key="1">
    <source>
        <dbReference type="SAM" id="Phobius"/>
    </source>
</evidence>
<accession>A0A1E5LGY2</accession>
<keyword evidence="1" id="KW-1133">Transmembrane helix</keyword>
<sequence>MWIVVLFAAITIFSVVFGLKLQKLYLLAMPFVALFVYMVIKIAMVPLPFWETVQLIFDLQ</sequence>
<dbReference type="EMBL" id="MJEH01000013">
    <property type="protein sequence ID" value="OEH93333.1"/>
    <property type="molecule type" value="Genomic_DNA"/>
</dbReference>
<gene>
    <name evidence="2" type="ORF">BFG57_12480</name>
</gene>
<comment type="caution">
    <text evidence="2">The sequence shown here is derived from an EMBL/GenBank/DDBJ whole genome shotgun (WGS) entry which is preliminary data.</text>
</comment>
<dbReference type="RefSeq" id="WP_069716675.1">
    <property type="nucleotide sequence ID" value="NZ_MJEH01000013.1"/>
</dbReference>
<reference evidence="2 3" key="1">
    <citation type="submission" date="2016-08" db="EMBL/GenBank/DDBJ databases">
        <title>Genome of Bacillus solimangrovi GH2-4.</title>
        <authorList>
            <person name="Lim S."/>
            <person name="Kim B.-C."/>
        </authorList>
    </citation>
    <scope>NUCLEOTIDE SEQUENCE [LARGE SCALE GENOMIC DNA]</scope>
    <source>
        <strain evidence="2 3">GH2-4</strain>
    </source>
</reference>
<evidence type="ECO:0000313" key="3">
    <source>
        <dbReference type="Proteomes" id="UP000095209"/>
    </source>
</evidence>
<proteinExistence type="predicted"/>
<dbReference type="Proteomes" id="UP000095209">
    <property type="component" value="Unassembled WGS sequence"/>
</dbReference>
<dbReference type="STRING" id="1305675.BFG57_12480"/>